<keyword evidence="2" id="KW-1185">Reference proteome</keyword>
<name>A0ABN7SA56_OIKDI</name>
<sequence>MSCGRDNCTACKSEMNVQKILRSSKHRTNSESFWLFCILFTCLLGQQFSRHWRRRKSCKNATLREKVCLTKSTC</sequence>
<dbReference type="EMBL" id="OU015569">
    <property type="protein sequence ID" value="CAG5096238.1"/>
    <property type="molecule type" value="Genomic_DNA"/>
</dbReference>
<proteinExistence type="predicted"/>
<dbReference type="Proteomes" id="UP001158576">
    <property type="component" value="Chromosome XSR"/>
</dbReference>
<protein>
    <submittedName>
        <fullName evidence="1">Oidioi.mRNA.OKI2018_I69.XSR.g14529.t2.cds</fullName>
    </submittedName>
</protein>
<reference evidence="1 2" key="1">
    <citation type="submission" date="2021-04" db="EMBL/GenBank/DDBJ databases">
        <authorList>
            <person name="Bliznina A."/>
        </authorList>
    </citation>
    <scope>NUCLEOTIDE SEQUENCE [LARGE SCALE GENOMIC DNA]</scope>
</reference>
<organism evidence="1 2">
    <name type="scientific">Oikopleura dioica</name>
    <name type="common">Tunicate</name>
    <dbReference type="NCBI Taxonomy" id="34765"/>
    <lineage>
        <taxon>Eukaryota</taxon>
        <taxon>Metazoa</taxon>
        <taxon>Chordata</taxon>
        <taxon>Tunicata</taxon>
        <taxon>Appendicularia</taxon>
        <taxon>Copelata</taxon>
        <taxon>Oikopleuridae</taxon>
        <taxon>Oikopleura</taxon>
    </lineage>
</organism>
<evidence type="ECO:0000313" key="1">
    <source>
        <dbReference type="EMBL" id="CAG5096238.1"/>
    </source>
</evidence>
<evidence type="ECO:0000313" key="2">
    <source>
        <dbReference type="Proteomes" id="UP001158576"/>
    </source>
</evidence>
<gene>
    <name evidence="1" type="ORF">OKIOD_LOCUS6087</name>
</gene>
<accession>A0ABN7SA56</accession>